<evidence type="ECO:0000313" key="2">
    <source>
        <dbReference type="Proteomes" id="UP000616885"/>
    </source>
</evidence>
<gene>
    <name evidence="1" type="ORF">IM811_001117</name>
</gene>
<proteinExistence type="predicted"/>
<organism evidence="1 2">
    <name type="scientific">Bionectria ochroleuca</name>
    <name type="common">Gliocladium roseum</name>
    <dbReference type="NCBI Taxonomy" id="29856"/>
    <lineage>
        <taxon>Eukaryota</taxon>
        <taxon>Fungi</taxon>
        <taxon>Dikarya</taxon>
        <taxon>Ascomycota</taxon>
        <taxon>Pezizomycotina</taxon>
        <taxon>Sordariomycetes</taxon>
        <taxon>Hypocreomycetidae</taxon>
        <taxon>Hypocreales</taxon>
        <taxon>Bionectriaceae</taxon>
        <taxon>Clonostachys</taxon>
    </lineage>
</organism>
<comment type="caution">
    <text evidence="1">The sequence shown here is derived from an EMBL/GenBank/DDBJ whole genome shotgun (WGS) entry which is preliminary data.</text>
</comment>
<evidence type="ECO:0000313" key="1">
    <source>
        <dbReference type="EMBL" id="KAF9759423.1"/>
    </source>
</evidence>
<accession>A0A8H7NPC5</accession>
<name>A0A8H7NPC5_BIOOC</name>
<protein>
    <submittedName>
        <fullName evidence="1">Uncharacterized protein</fullName>
    </submittedName>
</protein>
<reference evidence="1" key="1">
    <citation type="submission" date="2020-10" db="EMBL/GenBank/DDBJ databases">
        <title>High-Quality Genome Resource of Clonostachys rosea strain S41 by Oxford Nanopore Long-Read Sequencing.</title>
        <authorList>
            <person name="Wang H."/>
        </authorList>
    </citation>
    <scope>NUCLEOTIDE SEQUENCE</scope>
    <source>
        <strain evidence="1">S41</strain>
    </source>
</reference>
<dbReference type="AlphaFoldDB" id="A0A8H7NPC5"/>
<sequence length="102" mass="11075">MQIKNDVRMFCCRVQSILGRCQRKQKNIPEISAPFNLKREPVCLPGISEDELSILRDKAAASRIGIAESIPLAHSALFSHPPSPIMTVLSPSGASTSSLTTN</sequence>
<dbReference type="EMBL" id="JADCTT010000001">
    <property type="protein sequence ID" value="KAF9759423.1"/>
    <property type="molecule type" value="Genomic_DNA"/>
</dbReference>
<dbReference type="Proteomes" id="UP000616885">
    <property type="component" value="Unassembled WGS sequence"/>
</dbReference>